<gene>
    <name evidence="2" type="ORF">NHX12_004347</name>
</gene>
<evidence type="ECO:0000313" key="3">
    <source>
        <dbReference type="Proteomes" id="UP001148018"/>
    </source>
</evidence>
<sequence>DQDQTGRVRWGEHTAASGGVAATGFGGETGRRLNLTGSYGVLKLLSKENLVRIVNSQLQSFQSGKGGGGRGRKRDLIDVNSGHSEPGRRDLTVTQSHSGSDNQTALPRNELGGTGKQTATSRPDTPPSGRPGTVVAGGQAMETARPHHLSSGSRDAKPCHVLRLRPDPDTDRKFFVIEEYAGPEPVLIGR</sequence>
<organism evidence="2 3">
    <name type="scientific">Muraenolepis orangiensis</name>
    <name type="common">Patagonian moray cod</name>
    <dbReference type="NCBI Taxonomy" id="630683"/>
    <lineage>
        <taxon>Eukaryota</taxon>
        <taxon>Metazoa</taxon>
        <taxon>Chordata</taxon>
        <taxon>Craniata</taxon>
        <taxon>Vertebrata</taxon>
        <taxon>Euteleostomi</taxon>
        <taxon>Actinopterygii</taxon>
        <taxon>Neopterygii</taxon>
        <taxon>Teleostei</taxon>
        <taxon>Neoteleostei</taxon>
        <taxon>Acanthomorphata</taxon>
        <taxon>Zeiogadaria</taxon>
        <taxon>Gadariae</taxon>
        <taxon>Gadiformes</taxon>
        <taxon>Muraenolepidoidei</taxon>
        <taxon>Muraenolepididae</taxon>
        <taxon>Muraenolepis</taxon>
    </lineage>
</organism>
<feature type="non-terminal residue" evidence="2">
    <location>
        <position position="1"/>
    </location>
</feature>
<dbReference type="EMBL" id="JANIIK010000111">
    <property type="protein sequence ID" value="KAJ3595042.1"/>
    <property type="molecule type" value="Genomic_DNA"/>
</dbReference>
<accession>A0A9Q0DV63</accession>
<comment type="caution">
    <text evidence="2">The sequence shown here is derived from an EMBL/GenBank/DDBJ whole genome shotgun (WGS) entry which is preliminary data.</text>
</comment>
<feature type="region of interest" description="Disordered" evidence="1">
    <location>
        <begin position="1"/>
        <end position="30"/>
    </location>
</feature>
<evidence type="ECO:0000313" key="2">
    <source>
        <dbReference type="EMBL" id="KAJ3595042.1"/>
    </source>
</evidence>
<reference evidence="2" key="1">
    <citation type="submission" date="2022-07" db="EMBL/GenBank/DDBJ databases">
        <title>Chromosome-level genome of Muraenolepis orangiensis.</title>
        <authorList>
            <person name="Kim J."/>
        </authorList>
    </citation>
    <scope>NUCLEOTIDE SEQUENCE</scope>
    <source>
        <strain evidence="2">KU_S4_2022</strain>
        <tissue evidence="2">Muscle</tissue>
    </source>
</reference>
<feature type="compositionally biased region" description="Polar residues" evidence="1">
    <location>
        <begin position="92"/>
        <end position="106"/>
    </location>
</feature>
<dbReference type="AlphaFoldDB" id="A0A9Q0DV63"/>
<dbReference type="OrthoDB" id="6079678at2759"/>
<feature type="region of interest" description="Disordered" evidence="1">
    <location>
        <begin position="60"/>
        <end position="160"/>
    </location>
</feature>
<feature type="compositionally biased region" description="Basic and acidic residues" evidence="1">
    <location>
        <begin position="1"/>
        <end position="12"/>
    </location>
</feature>
<protein>
    <submittedName>
        <fullName evidence="2">Uncharacterized protein</fullName>
    </submittedName>
</protein>
<name>A0A9Q0DV63_9TELE</name>
<dbReference type="Proteomes" id="UP001148018">
    <property type="component" value="Unassembled WGS sequence"/>
</dbReference>
<evidence type="ECO:0000256" key="1">
    <source>
        <dbReference type="SAM" id="MobiDB-lite"/>
    </source>
</evidence>
<proteinExistence type="predicted"/>
<feature type="non-terminal residue" evidence="2">
    <location>
        <position position="190"/>
    </location>
</feature>
<keyword evidence="3" id="KW-1185">Reference proteome</keyword>